<dbReference type="SUPFAM" id="SSF47473">
    <property type="entry name" value="EF-hand"/>
    <property type="match status" value="1"/>
</dbReference>
<evidence type="ECO:0000256" key="2">
    <source>
        <dbReference type="ARBA" id="ARBA00022490"/>
    </source>
</evidence>
<protein>
    <recommendedName>
        <fullName evidence="5">EF-hand domain-containing protein</fullName>
    </recommendedName>
</protein>
<evidence type="ECO:0000256" key="4">
    <source>
        <dbReference type="ARBA" id="ARBA00023212"/>
    </source>
</evidence>
<feature type="domain" description="EF-hand" evidence="5">
    <location>
        <begin position="1"/>
        <end position="32"/>
    </location>
</feature>
<evidence type="ECO:0000313" key="7">
    <source>
        <dbReference type="Proteomes" id="UP000193380"/>
    </source>
</evidence>
<dbReference type="InterPro" id="IPR011992">
    <property type="entry name" value="EF-hand-dom_pair"/>
</dbReference>
<dbReference type="GO" id="GO:0005813">
    <property type="term" value="C:centrosome"/>
    <property type="evidence" value="ECO:0007669"/>
    <property type="project" value="UniProtKB-SubCell"/>
</dbReference>
<dbReference type="GO" id="GO:0034454">
    <property type="term" value="P:microtubule anchoring at centrosome"/>
    <property type="evidence" value="ECO:0007669"/>
    <property type="project" value="TreeGrafter"/>
</dbReference>
<dbReference type="PANTHER" id="PTHR18905:SF12">
    <property type="entry name" value="NINEIN-LIKE PROTEIN"/>
    <property type="match status" value="1"/>
</dbReference>
<evidence type="ECO:0000256" key="1">
    <source>
        <dbReference type="ARBA" id="ARBA00004300"/>
    </source>
</evidence>
<dbReference type="PROSITE" id="PS50222">
    <property type="entry name" value="EF_HAND_2"/>
    <property type="match status" value="1"/>
</dbReference>
<reference evidence="6" key="2">
    <citation type="submission" date="2014-03" db="EMBL/GenBank/DDBJ databases">
        <authorList>
            <person name="Genoscope - CEA"/>
        </authorList>
    </citation>
    <scope>NUCLEOTIDE SEQUENCE</scope>
</reference>
<evidence type="ECO:0000313" key="6">
    <source>
        <dbReference type="EMBL" id="CDQ96829.1"/>
    </source>
</evidence>
<dbReference type="EMBL" id="FR927484">
    <property type="protein sequence ID" value="CDQ96829.1"/>
    <property type="molecule type" value="Genomic_DNA"/>
</dbReference>
<dbReference type="GO" id="GO:0005509">
    <property type="term" value="F:calcium ion binding"/>
    <property type="evidence" value="ECO:0007669"/>
    <property type="project" value="InterPro"/>
</dbReference>
<gene>
    <name evidence="6" type="ORF">GSONMT00044455001</name>
</gene>
<organism evidence="6 7">
    <name type="scientific">Oncorhynchus mykiss</name>
    <name type="common">Rainbow trout</name>
    <name type="synonym">Salmo gairdneri</name>
    <dbReference type="NCBI Taxonomy" id="8022"/>
    <lineage>
        <taxon>Eukaryota</taxon>
        <taxon>Metazoa</taxon>
        <taxon>Chordata</taxon>
        <taxon>Craniata</taxon>
        <taxon>Vertebrata</taxon>
        <taxon>Euteleostomi</taxon>
        <taxon>Actinopterygii</taxon>
        <taxon>Neopterygii</taxon>
        <taxon>Teleostei</taxon>
        <taxon>Protacanthopterygii</taxon>
        <taxon>Salmoniformes</taxon>
        <taxon>Salmonidae</taxon>
        <taxon>Salmoninae</taxon>
        <taxon>Oncorhynchus</taxon>
    </lineage>
</organism>
<accession>A0A060Z546</accession>
<proteinExistence type="predicted"/>
<dbReference type="PaxDb" id="8022-A0A060Z546"/>
<dbReference type="Proteomes" id="UP000193380">
    <property type="component" value="Unassembled WGS sequence"/>
</dbReference>
<dbReference type="PANTHER" id="PTHR18905">
    <property type="entry name" value="NINEIN"/>
    <property type="match status" value="1"/>
</dbReference>
<feature type="non-terminal residue" evidence="6">
    <location>
        <position position="1"/>
    </location>
</feature>
<dbReference type="AlphaFoldDB" id="A0A060Z546"/>
<keyword evidence="2" id="KW-0963">Cytoplasm</keyword>
<dbReference type="InterPro" id="IPR002048">
    <property type="entry name" value="EF_hand_dom"/>
</dbReference>
<evidence type="ECO:0000256" key="3">
    <source>
        <dbReference type="ARBA" id="ARBA00022553"/>
    </source>
</evidence>
<keyword evidence="3" id="KW-0597">Phosphoprotein</keyword>
<evidence type="ECO:0000259" key="5">
    <source>
        <dbReference type="PROSITE" id="PS50222"/>
    </source>
</evidence>
<reference evidence="6" key="1">
    <citation type="journal article" date="2014" name="Nat. Commun.">
        <title>The rainbow trout genome provides novel insights into evolution after whole-genome duplication in vertebrates.</title>
        <authorList>
            <person name="Berthelot C."/>
            <person name="Brunet F."/>
            <person name="Chalopin D."/>
            <person name="Juanchich A."/>
            <person name="Bernard M."/>
            <person name="Noel B."/>
            <person name="Bento P."/>
            <person name="Da Silva C."/>
            <person name="Labadie K."/>
            <person name="Alberti A."/>
            <person name="Aury J.M."/>
            <person name="Louis A."/>
            <person name="Dehais P."/>
            <person name="Bardou P."/>
            <person name="Montfort J."/>
            <person name="Klopp C."/>
            <person name="Cabau C."/>
            <person name="Gaspin C."/>
            <person name="Thorgaard G.H."/>
            <person name="Boussaha M."/>
            <person name="Quillet E."/>
            <person name="Guyomard R."/>
            <person name="Galiana D."/>
            <person name="Bobe J."/>
            <person name="Volff J.N."/>
            <person name="Genet C."/>
            <person name="Wincker P."/>
            <person name="Jaillon O."/>
            <person name="Roest Crollius H."/>
            <person name="Guiguen Y."/>
        </authorList>
    </citation>
    <scope>NUCLEOTIDE SEQUENCE [LARGE SCALE GENOMIC DNA]</scope>
</reference>
<name>A0A060Z546_ONCMY</name>
<sequence>ELDALFRKLDTDLDGRVSLREFQKGLFREGSVPAPTSSSTPIRPNPQHSLQQAFEERTVRSTSPSLLSATVGQRLLTRLDEGSGCTSPERVIALWTGEGIRNSRDILQTLDFPLEERVSLSELTLALDNELLVSGNGIHQAALISYKNEIQFLQWVFGLILYTLVLHASIGF</sequence>
<keyword evidence="4" id="KW-0206">Cytoskeleton</keyword>
<comment type="subcellular location">
    <subcellularLocation>
        <location evidence="1">Cytoplasm</location>
        <location evidence="1">Cytoskeleton</location>
        <location evidence="1">Microtubule organizing center</location>
        <location evidence="1">Centrosome</location>
    </subcellularLocation>
</comment>